<gene>
    <name evidence="2" type="ORF">BCR44DRAFT_60090</name>
</gene>
<organism evidence="2 3">
    <name type="scientific">Catenaria anguillulae PL171</name>
    <dbReference type="NCBI Taxonomy" id="765915"/>
    <lineage>
        <taxon>Eukaryota</taxon>
        <taxon>Fungi</taxon>
        <taxon>Fungi incertae sedis</taxon>
        <taxon>Blastocladiomycota</taxon>
        <taxon>Blastocladiomycetes</taxon>
        <taxon>Blastocladiales</taxon>
        <taxon>Catenariaceae</taxon>
        <taxon>Catenaria</taxon>
    </lineage>
</organism>
<comment type="caution">
    <text evidence="2">The sequence shown here is derived from an EMBL/GenBank/DDBJ whole genome shotgun (WGS) entry which is preliminary data.</text>
</comment>
<dbReference type="AlphaFoldDB" id="A0A1Y2H1Z8"/>
<name>A0A1Y2H1Z8_9FUNG</name>
<dbReference type="Proteomes" id="UP000193411">
    <property type="component" value="Unassembled WGS sequence"/>
</dbReference>
<accession>A0A1Y2H1Z8</accession>
<evidence type="ECO:0000313" key="2">
    <source>
        <dbReference type="EMBL" id="ORZ28578.1"/>
    </source>
</evidence>
<dbReference type="EMBL" id="MCFL01000348">
    <property type="protein sequence ID" value="ORZ28578.1"/>
    <property type="molecule type" value="Genomic_DNA"/>
</dbReference>
<sequence>MTVDMHTYTNPEPRPDPVSQNRTQTRLVEPEPDPNPTVGKARLNPDPTFRTDPVGSIGSDHRPKPKTGSEPGFGQHYASTLDAGQDVRPDAAFLEPLDQVERCLWVFLSCILHSLSCACFGGKPGR</sequence>
<proteinExistence type="predicted"/>
<keyword evidence="3" id="KW-1185">Reference proteome</keyword>
<feature type="region of interest" description="Disordered" evidence="1">
    <location>
        <begin position="1"/>
        <end position="82"/>
    </location>
</feature>
<evidence type="ECO:0000256" key="1">
    <source>
        <dbReference type="SAM" id="MobiDB-lite"/>
    </source>
</evidence>
<protein>
    <submittedName>
        <fullName evidence="2">Uncharacterized protein</fullName>
    </submittedName>
</protein>
<evidence type="ECO:0000313" key="3">
    <source>
        <dbReference type="Proteomes" id="UP000193411"/>
    </source>
</evidence>
<reference evidence="2 3" key="1">
    <citation type="submission" date="2016-07" db="EMBL/GenBank/DDBJ databases">
        <title>Pervasive Adenine N6-methylation of Active Genes in Fungi.</title>
        <authorList>
            <consortium name="DOE Joint Genome Institute"/>
            <person name="Mondo S.J."/>
            <person name="Dannebaum R.O."/>
            <person name="Kuo R.C."/>
            <person name="Labutti K."/>
            <person name="Haridas S."/>
            <person name="Kuo A."/>
            <person name="Salamov A."/>
            <person name="Ahrendt S.R."/>
            <person name="Lipzen A."/>
            <person name="Sullivan W."/>
            <person name="Andreopoulos W.B."/>
            <person name="Clum A."/>
            <person name="Lindquist E."/>
            <person name="Daum C."/>
            <person name="Ramamoorthy G.K."/>
            <person name="Gryganskyi A."/>
            <person name="Culley D."/>
            <person name="Magnuson J.K."/>
            <person name="James T.Y."/>
            <person name="O'Malley M.A."/>
            <person name="Stajich J.E."/>
            <person name="Spatafora J.W."/>
            <person name="Visel A."/>
            <person name="Grigoriev I.V."/>
        </authorList>
    </citation>
    <scope>NUCLEOTIDE SEQUENCE [LARGE SCALE GENOMIC DNA]</scope>
    <source>
        <strain evidence="2 3">PL171</strain>
    </source>
</reference>